<keyword evidence="3" id="KW-1185">Reference proteome</keyword>
<evidence type="ECO:0000313" key="2">
    <source>
        <dbReference type="EMBL" id="KPA37011.1"/>
    </source>
</evidence>
<proteinExistence type="predicted"/>
<accession>A0A0N0V599</accession>
<keyword evidence="2" id="KW-0067">ATP-binding</keyword>
<comment type="caution">
    <text evidence="2">The sequence shown here is derived from an EMBL/GenBank/DDBJ whole genome shotgun (WGS) entry which is preliminary data.</text>
</comment>
<name>A0A0N0V599_FUSLA</name>
<organism evidence="2 3">
    <name type="scientific">Fusarium langsethiae</name>
    <dbReference type="NCBI Taxonomy" id="179993"/>
    <lineage>
        <taxon>Eukaryota</taxon>
        <taxon>Fungi</taxon>
        <taxon>Dikarya</taxon>
        <taxon>Ascomycota</taxon>
        <taxon>Pezizomycotina</taxon>
        <taxon>Sordariomycetes</taxon>
        <taxon>Hypocreomycetidae</taxon>
        <taxon>Hypocreales</taxon>
        <taxon>Nectriaceae</taxon>
        <taxon>Fusarium</taxon>
    </lineage>
</organism>
<feature type="coiled-coil region" evidence="1">
    <location>
        <begin position="757"/>
        <end position="784"/>
    </location>
</feature>
<keyword evidence="2" id="KW-0347">Helicase</keyword>
<keyword evidence="2" id="KW-0547">Nucleotide-binding</keyword>
<evidence type="ECO:0000256" key="1">
    <source>
        <dbReference type="SAM" id="Coils"/>
    </source>
</evidence>
<dbReference type="Proteomes" id="UP000037904">
    <property type="component" value="Unassembled WGS sequence"/>
</dbReference>
<sequence length="1219" mass="141178">MDHHLSQAQLKFYDPETRLNVAELQDYLTPLRLSYIRYVWYDFEFPAHNLAASTNPEEDYDDQLVFNRSVRQLLEVLSRIPPREAPVVGLEIFITPPKKFALRLLRNETKRSRERTEVLFGNVIPAYVELFKDWDVGISEIPAVTYFRVEPGSQSILFSPSSINRIASKMPRLSKVEWWLTDEENIDSTAETSQRTMFSRTLEIVPTSIRSFVLSYLRQPPRSAVDRPNSTVTPSTHEDILSRSFYSFTQRIGLDDFYLLARVDSTILLPQKPEHDAIWPSIRLYHLELKEHLPSGECIAQWQPGKGGYAYDQKIMDRFAIAAATCASRMPRIEELNIIHHGRTQMGICFSTRSKDEPCLEFVGQPDVPEASEEILAIWKDAVKAHGLRWDILPSSEVKTRTMTSSNKPERASFNDSVEPIQVPLSAEWGIRVPGHEMIKLIYGFTPRDMDDRWMCCTDGPDKEGNVRVRMCRSWSSMENVALIGQVPAEAYNNEKVIEREGGVISKIVWEKPQNDAYEPMDEKRAKAFAVNFSKAWMKYANAWLERVGWADHLQGFDPEAMRQLTDPVGEEEHVLQLIHDSIMRVMLQARITATRSTVGSQALFEVQRKEVDKKPRRPFDNRVEDDTWARYTAVWSKLICYIYRAEALEDDKKPGFKLTKQQGDRIDALEAMIQEHIQDPEANPLDEDEIDQLTLQLVIALLDHRLTIGEYRSAIVSGLAVLGIRKDGGWVDVMDYTPIYSAVIKVARAMVVYQSYQERQAEVARLQREKDLDEEEAEEEAASMFRIVREKVQRFMTVTSKETYAEPTPMDWIYEARTYGMYIRFNTPAGGTVDWDGDRIKYRKTRFRMSQLTEMLHALTREAREHLATLTMVDGVDQLPRIPWSVVEDDHSEDRVGYSFLSDERNHEWVKKGNDWVMNQISDTQPHGQGQARHEVWIDKERNDGKIFQARAVQSYGQAFNRFMERMFMLMYMMSQPGRVTEISGIRHRNTMNGGVRNVLAHNGMMCIVTLYHKGFRLTGQAKVIHRYLPRAVGELLAWYLWLVLPFWQQVQAIVKDAVIRSPFVWPDEVVRHPDDIGFQSWVQERKWTSDRVRRIIQRHSRRLLSVVLNISSWRQIAIAIARRYLNGAFKESTLDGDDEDDDLDDNPVDLQAGHGTHVAGMVYARDLQQGLFSTASMRDKFRAVSRQWHRLFEFHDSEEGGVMAGIRRKRVPYDTER</sequence>
<dbReference type="GO" id="GO:0004386">
    <property type="term" value="F:helicase activity"/>
    <property type="evidence" value="ECO:0007669"/>
    <property type="project" value="UniProtKB-KW"/>
</dbReference>
<reference evidence="2 3" key="1">
    <citation type="submission" date="2015-04" db="EMBL/GenBank/DDBJ databases">
        <title>The draft genome sequence of Fusarium langsethiae, a T-2/HT-2 mycotoxin producer.</title>
        <authorList>
            <person name="Lysoe E."/>
            <person name="Divon H.H."/>
            <person name="Terzi V."/>
            <person name="Orru L."/>
            <person name="Lamontanara A."/>
            <person name="Kolseth A.-K."/>
            <person name="Frandsen R.J."/>
            <person name="Nielsen K."/>
            <person name="Thrane U."/>
        </authorList>
    </citation>
    <scope>NUCLEOTIDE SEQUENCE [LARGE SCALE GENOMIC DNA]</scope>
    <source>
        <strain evidence="2 3">Fl201059</strain>
    </source>
</reference>
<gene>
    <name evidence="2" type="ORF">FLAG1_10195</name>
</gene>
<keyword evidence="2" id="KW-0378">Hydrolase</keyword>
<dbReference type="EMBL" id="JXCE01000497">
    <property type="protein sequence ID" value="KPA37011.1"/>
    <property type="molecule type" value="Genomic_DNA"/>
</dbReference>
<dbReference type="AlphaFoldDB" id="A0A0N0V599"/>
<protein>
    <submittedName>
        <fullName evidence="2">Atp-dependent dna helicase</fullName>
    </submittedName>
</protein>
<evidence type="ECO:0000313" key="3">
    <source>
        <dbReference type="Proteomes" id="UP000037904"/>
    </source>
</evidence>
<keyword evidence="1" id="KW-0175">Coiled coil</keyword>